<evidence type="ECO:0000256" key="1">
    <source>
        <dbReference type="ARBA" id="ARBA00004613"/>
    </source>
</evidence>
<feature type="domain" description="NodB homology" evidence="5">
    <location>
        <begin position="122"/>
        <end position="247"/>
    </location>
</feature>
<evidence type="ECO:0000256" key="2">
    <source>
        <dbReference type="ARBA" id="ARBA00022729"/>
    </source>
</evidence>
<dbReference type="RefSeq" id="WP_213165576.1">
    <property type="nucleotide sequence ID" value="NZ_CP058559.1"/>
</dbReference>
<comment type="subcellular location">
    <subcellularLocation>
        <location evidence="1">Secreted</location>
    </subcellularLocation>
</comment>
<dbReference type="PANTHER" id="PTHR34216">
    <property type="match status" value="1"/>
</dbReference>
<keyword evidence="7" id="KW-1185">Reference proteome</keyword>
<dbReference type="PROSITE" id="PS51257">
    <property type="entry name" value="PROKAR_LIPOPROTEIN"/>
    <property type="match status" value="1"/>
</dbReference>
<dbReference type="EMBL" id="CP058559">
    <property type="protein sequence ID" value="QNO15212.1"/>
    <property type="molecule type" value="Genomic_DNA"/>
</dbReference>
<dbReference type="SUPFAM" id="SSF88713">
    <property type="entry name" value="Glycoside hydrolase/deacetylase"/>
    <property type="match status" value="1"/>
</dbReference>
<evidence type="ECO:0000313" key="7">
    <source>
        <dbReference type="Proteomes" id="UP000516160"/>
    </source>
</evidence>
<protein>
    <submittedName>
        <fullName evidence="6">Polysaccharide deacetylase family protein</fullName>
    </submittedName>
</protein>
<dbReference type="AlphaFoldDB" id="A0A7G9W950"/>
<evidence type="ECO:0000313" key="6">
    <source>
        <dbReference type="EMBL" id="QNO15212.1"/>
    </source>
</evidence>
<evidence type="ECO:0000259" key="5">
    <source>
        <dbReference type="Pfam" id="PF01522"/>
    </source>
</evidence>
<dbReference type="GO" id="GO:0005975">
    <property type="term" value="P:carbohydrate metabolic process"/>
    <property type="evidence" value="ECO:0007669"/>
    <property type="project" value="InterPro"/>
</dbReference>
<dbReference type="PANTHER" id="PTHR34216:SF3">
    <property type="entry name" value="POLY-BETA-1,6-N-ACETYL-D-GLUCOSAMINE N-DEACETYLASE"/>
    <property type="match status" value="1"/>
</dbReference>
<dbReference type="KEGG" id="acae:HYG86_10780"/>
<dbReference type="InterPro" id="IPR051398">
    <property type="entry name" value="Polysacch_Deacetylase"/>
</dbReference>
<dbReference type="GO" id="GO:0005576">
    <property type="term" value="C:extracellular region"/>
    <property type="evidence" value="ECO:0007669"/>
    <property type="project" value="UniProtKB-SubCell"/>
</dbReference>
<evidence type="ECO:0000256" key="3">
    <source>
        <dbReference type="SAM" id="MobiDB-lite"/>
    </source>
</evidence>
<dbReference type="InterPro" id="IPR002509">
    <property type="entry name" value="NODB_dom"/>
</dbReference>
<dbReference type="GO" id="GO:0016810">
    <property type="term" value="F:hydrolase activity, acting on carbon-nitrogen (but not peptide) bonds"/>
    <property type="evidence" value="ECO:0007669"/>
    <property type="project" value="InterPro"/>
</dbReference>
<dbReference type="InterPro" id="IPR011330">
    <property type="entry name" value="Glyco_hydro/deAcase_b/a-brl"/>
</dbReference>
<dbReference type="Pfam" id="PF01522">
    <property type="entry name" value="Polysacc_deac_1"/>
    <property type="match status" value="1"/>
</dbReference>
<proteinExistence type="predicted"/>
<organism evidence="6 7">
    <name type="scientific">Alkalicella caledoniensis</name>
    <dbReference type="NCBI Taxonomy" id="2731377"/>
    <lineage>
        <taxon>Bacteria</taxon>
        <taxon>Bacillati</taxon>
        <taxon>Bacillota</taxon>
        <taxon>Clostridia</taxon>
        <taxon>Eubacteriales</taxon>
        <taxon>Proteinivoracaceae</taxon>
        <taxon>Alkalicella</taxon>
    </lineage>
</organism>
<gene>
    <name evidence="6" type="ORF">HYG86_10780</name>
</gene>
<accession>A0A7G9W950</accession>
<sequence length="353" mass="40578">MRKRILVLFVLALLLITGCTGNVSTEPRDVDNGSELENPIEEEPGDEIEDEKIDFEAIRPNEAGQIMVLMYHQIGPEEKEWIRTPDNFRKDLQVLYDNGYRLVSLKDVLKGNISVEAGYTPVVITFDDGTEGQFRYIKENGQWIIDPDSAVGILLEMNDKNPGFGTAATFYVNTNPFRQPEFTQRKLEELIEFGMDIGNHTYTHPNLARDVKSKEEMQRQLGMLVKEIQSYLPDYELDSLALPFGGVPPKELFPYAVEGEHEGTPYHNLGILLVGSHPSHSPFSKDFDPHKIPRIRGEDPMEYGYIYYWMEYFERNPHLRYISDGNPNYITVPEDQLDKIDTEAFQGKTIRTY</sequence>
<feature type="chain" id="PRO_5038961657" evidence="4">
    <location>
        <begin position="22"/>
        <end position="353"/>
    </location>
</feature>
<name>A0A7G9W950_ALKCA</name>
<reference evidence="6 7" key="1">
    <citation type="submission" date="2020-07" db="EMBL/GenBank/DDBJ databases">
        <title>Alkalicella. sp. LB2 genome.</title>
        <authorList>
            <person name="Postec A."/>
            <person name="Quemeneur M."/>
        </authorList>
    </citation>
    <scope>NUCLEOTIDE SEQUENCE [LARGE SCALE GENOMIC DNA]</scope>
    <source>
        <strain evidence="6 7">LB2</strain>
    </source>
</reference>
<evidence type="ECO:0000256" key="4">
    <source>
        <dbReference type="SAM" id="SignalP"/>
    </source>
</evidence>
<dbReference type="Gene3D" id="3.20.20.370">
    <property type="entry name" value="Glycoside hydrolase/deacetylase"/>
    <property type="match status" value="1"/>
</dbReference>
<feature type="signal peptide" evidence="4">
    <location>
        <begin position="1"/>
        <end position="21"/>
    </location>
</feature>
<dbReference type="Proteomes" id="UP000516160">
    <property type="component" value="Chromosome"/>
</dbReference>
<keyword evidence="2 4" id="KW-0732">Signal</keyword>
<feature type="compositionally biased region" description="Acidic residues" evidence="3">
    <location>
        <begin position="32"/>
        <end position="45"/>
    </location>
</feature>
<feature type="region of interest" description="Disordered" evidence="3">
    <location>
        <begin position="24"/>
        <end position="45"/>
    </location>
</feature>